<name>A0A0K9PP07_ZOSMR</name>
<evidence type="ECO:0000313" key="6">
    <source>
        <dbReference type="EMBL" id="KMZ69975.1"/>
    </source>
</evidence>
<evidence type="ECO:0000256" key="3">
    <source>
        <dbReference type="ARBA" id="ARBA00023274"/>
    </source>
</evidence>
<dbReference type="EMBL" id="LFYR01000733">
    <property type="protein sequence ID" value="KMZ69975.1"/>
    <property type="molecule type" value="Genomic_DNA"/>
</dbReference>
<dbReference type="STRING" id="29655.A0A0K9PP07"/>
<keyword evidence="2 6" id="KW-0689">Ribosomal protein</keyword>
<keyword evidence="7" id="KW-1185">Reference proteome</keyword>
<protein>
    <recommendedName>
        <fullName evidence="4">Large ribosomal subunit protein uL23m</fullName>
    </recommendedName>
</protein>
<comment type="similarity">
    <text evidence="1">Belongs to the universal ribosomal protein uL23 family.</text>
</comment>
<proteinExistence type="inferred from homology"/>
<dbReference type="OMA" id="EMECWER"/>
<keyword evidence="3" id="KW-0687">Ribonucleoprotein</keyword>
<evidence type="ECO:0000256" key="1">
    <source>
        <dbReference type="ARBA" id="ARBA00006700"/>
    </source>
</evidence>
<sequence>MGTRLGKRIIHFANLPIKLILPTLTSSASVPSNTRIREFAVRTIPSATKFEIKSVLESLYGFDIDEVRTLNMEGKKKKRGGILLAKPDYKKAYVTLKFPLSLSSSVFPIPQIQEQMANTKQYQERRRRGKISLVEVKDGRTKHWMEKEDADDEVVEVGRDKWDREKRGRLIKSPDRRERRGKGKGDSERGSQFPWSSMR</sequence>
<dbReference type="Gene3D" id="3.30.70.330">
    <property type="match status" value="1"/>
</dbReference>
<dbReference type="InterPro" id="IPR012678">
    <property type="entry name" value="Ribosomal_uL23/eL15/eS24_sf"/>
</dbReference>
<dbReference type="InterPro" id="IPR013025">
    <property type="entry name" value="Ribosomal_uL23-like"/>
</dbReference>
<dbReference type="GO" id="GO:0003735">
    <property type="term" value="F:structural constituent of ribosome"/>
    <property type="evidence" value="ECO:0000318"/>
    <property type="project" value="GO_Central"/>
</dbReference>
<dbReference type="InterPro" id="IPR012677">
    <property type="entry name" value="Nucleotide-bd_a/b_plait_sf"/>
</dbReference>
<evidence type="ECO:0000313" key="7">
    <source>
        <dbReference type="Proteomes" id="UP000036987"/>
    </source>
</evidence>
<dbReference type="Pfam" id="PF00276">
    <property type="entry name" value="Ribosomal_L23"/>
    <property type="match status" value="1"/>
</dbReference>
<dbReference type="AlphaFoldDB" id="A0A0K9PP07"/>
<organism evidence="6 7">
    <name type="scientific">Zostera marina</name>
    <name type="common">Eelgrass</name>
    <dbReference type="NCBI Taxonomy" id="29655"/>
    <lineage>
        <taxon>Eukaryota</taxon>
        <taxon>Viridiplantae</taxon>
        <taxon>Streptophyta</taxon>
        <taxon>Embryophyta</taxon>
        <taxon>Tracheophyta</taxon>
        <taxon>Spermatophyta</taxon>
        <taxon>Magnoliopsida</taxon>
        <taxon>Liliopsida</taxon>
        <taxon>Zosteraceae</taxon>
        <taxon>Zostera</taxon>
    </lineage>
</organism>
<dbReference type="PANTHER" id="PTHR12059">
    <property type="entry name" value="RIBOSOMAL PROTEIN L23-RELATED"/>
    <property type="match status" value="1"/>
</dbReference>
<dbReference type="SUPFAM" id="SSF54189">
    <property type="entry name" value="Ribosomal proteins S24e, L23 and L15e"/>
    <property type="match status" value="1"/>
</dbReference>
<dbReference type="OrthoDB" id="275582at2759"/>
<dbReference type="GO" id="GO:0032543">
    <property type="term" value="P:mitochondrial translation"/>
    <property type="evidence" value="ECO:0000318"/>
    <property type="project" value="GO_Central"/>
</dbReference>
<evidence type="ECO:0000256" key="4">
    <source>
        <dbReference type="ARBA" id="ARBA00039977"/>
    </source>
</evidence>
<feature type="region of interest" description="Disordered" evidence="5">
    <location>
        <begin position="165"/>
        <end position="199"/>
    </location>
</feature>
<feature type="compositionally biased region" description="Basic and acidic residues" evidence="5">
    <location>
        <begin position="165"/>
        <end position="189"/>
    </location>
</feature>
<dbReference type="PANTHER" id="PTHR12059:SF5">
    <property type="entry name" value="LARGE RIBOSOMAL SUBUNIT PROTEIN UL23M"/>
    <property type="match status" value="1"/>
</dbReference>
<reference evidence="7" key="1">
    <citation type="journal article" date="2016" name="Nature">
        <title>The genome of the seagrass Zostera marina reveals angiosperm adaptation to the sea.</title>
        <authorList>
            <person name="Olsen J.L."/>
            <person name="Rouze P."/>
            <person name="Verhelst B."/>
            <person name="Lin Y.-C."/>
            <person name="Bayer T."/>
            <person name="Collen J."/>
            <person name="Dattolo E."/>
            <person name="De Paoli E."/>
            <person name="Dittami S."/>
            <person name="Maumus F."/>
            <person name="Michel G."/>
            <person name="Kersting A."/>
            <person name="Lauritano C."/>
            <person name="Lohaus R."/>
            <person name="Toepel M."/>
            <person name="Tonon T."/>
            <person name="Vanneste K."/>
            <person name="Amirebrahimi M."/>
            <person name="Brakel J."/>
            <person name="Bostroem C."/>
            <person name="Chovatia M."/>
            <person name="Grimwood J."/>
            <person name="Jenkins J.W."/>
            <person name="Jueterbock A."/>
            <person name="Mraz A."/>
            <person name="Stam W.T."/>
            <person name="Tice H."/>
            <person name="Bornberg-Bauer E."/>
            <person name="Green P.J."/>
            <person name="Pearson G.A."/>
            <person name="Procaccini G."/>
            <person name="Duarte C.M."/>
            <person name="Schmutz J."/>
            <person name="Reusch T.B.H."/>
            <person name="Van de Peer Y."/>
        </authorList>
    </citation>
    <scope>NUCLEOTIDE SEQUENCE [LARGE SCALE GENOMIC DNA]</scope>
    <source>
        <strain evidence="7">cv. Finnish</strain>
    </source>
</reference>
<dbReference type="GO" id="GO:0005762">
    <property type="term" value="C:mitochondrial large ribosomal subunit"/>
    <property type="evidence" value="ECO:0000318"/>
    <property type="project" value="GO_Central"/>
</dbReference>
<gene>
    <name evidence="6" type="ORF">ZOSMA_201G00060</name>
</gene>
<evidence type="ECO:0000256" key="2">
    <source>
        <dbReference type="ARBA" id="ARBA00022980"/>
    </source>
</evidence>
<accession>A0A0K9PP07</accession>
<comment type="caution">
    <text evidence="6">The sequence shown here is derived from an EMBL/GenBank/DDBJ whole genome shotgun (WGS) entry which is preliminary data.</text>
</comment>
<evidence type="ECO:0000256" key="5">
    <source>
        <dbReference type="SAM" id="MobiDB-lite"/>
    </source>
</evidence>
<dbReference type="Proteomes" id="UP000036987">
    <property type="component" value="Unassembled WGS sequence"/>
</dbReference>